<evidence type="ECO:0000256" key="9">
    <source>
        <dbReference type="ARBA" id="ARBA00022824"/>
    </source>
</evidence>
<evidence type="ECO:0000313" key="15">
    <source>
        <dbReference type="EMBL" id="PLW21668.1"/>
    </source>
</evidence>
<keyword evidence="10" id="KW-0931">ER-Golgi transport</keyword>
<name>A0A2N5T886_9BASI</name>
<dbReference type="PANTHER" id="PTHR13923:SF11">
    <property type="entry name" value="SECRETORY 31, ISOFORM D"/>
    <property type="match status" value="1"/>
</dbReference>
<keyword evidence="16" id="KW-1185">Reference proteome</keyword>
<dbReference type="Proteomes" id="UP000235388">
    <property type="component" value="Unassembled WGS sequence"/>
</dbReference>
<comment type="similarity">
    <text evidence="3">Belongs to the WD repeat SEC31 family.</text>
</comment>
<comment type="function">
    <text evidence="12">Component of the coat protein complex II (COPII) which promotes the formation of transport vesicles from the endoplasmic reticulum (ER). The coat has two main functions, the physical deformation of the endoplasmic reticulum membrane into vesicles and the selection of cargo molecules.</text>
</comment>
<dbReference type="Gene3D" id="1.25.40.1030">
    <property type="match status" value="1"/>
</dbReference>
<dbReference type="PROSITE" id="PS50082">
    <property type="entry name" value="WD_REPEATS_2"/>
    <property type="match status" value="2"/>
</dbReference>
<evidence type="ECO:0000256" key="10">
    <source>
        <dbReference type="ARBA" id="ARBA00022892"/>
    </source>
</evidence>
<proteinExistence type="inferred from homology"/>
<comment type="subcellular location">
    <subcellularLocation>
        <location evidence="2">Cytoplasmic vesicle</location>
        <location evidence="2">COPII-coated vesicle membrane</location>
        <topology evidence="2">Peripheral membrane protein</topology>
        <orientation evidence="2">Cytoplasmic side</orientation>
    </subcellularLocation>
    <subcellularLocation>
        <location evidence="1">Endoplasmic reticulum</location>
    </subcellularLocation>
</comment>
<dbReference type="InterPro" id="IPR015943">
    <property type="entry name" value="WD40/YVTN_repeat-like_dom_sf"/>
</dbReference>
<evidence type="ECO:0000256" key="6">
    <source>
        <dbReference type="ARBA" id="ARBA00022448"/>
    </source>
</evidence>
<protein>
    <recommendedName>
        <fullName evidence="5">Protein transport protein SEC31</fullName>
    </recommendedName>
    <alternativeName>
        <fullName evidence="4">Protein transport protein sec31</fullName>
    </alternativeName>
</protein>
<dbReference type="GO" id="GO:0030127">
    <property type="term" value="C:COPII vesicle coat"/>
    <property type="evidence" value="ECO:0007669"/>
    <property type="project" value="TreeGrafter"/>
</dbReference>
<evidence type="ECO:0000256" key="14">
    <source>
        <dbReference type="SAM" id="MobiDB-lite"/>
    </source>
</evidence>
<dbReference type="PROSITE" id="PS50294">
    <property type="entry name" value="WD_REPEATS_REGION"/>
    <property type="match status" value="1"/>
</dbReference>
<feature type="compositionally biased region" description="Low complexity" evidence="14">
    <location>
        <begin position="702"/>
        <end position="719"/>
    </location>
</feature>
<evidence type="ECO:0000256" key="7">
    <source>
        <dbReference type="ARBA" id="ARBA00022574"/>
    </source>
</evidence>
<feature type="region of interest" description="Disordered" evidence="14">
    <location>
        <begin position="659"/>
        <end position="756"/>
    </location>
</feature>
<keyword evidence="7 13" id="KW-0853">WD repeat</keyword>
<dbReference type="InterPro" id="IPR036322">
    <property type="entry name" value="WD40_repeat_dom_sf"/>
</dbReference>
<evidence type="ECO:0000256" key="4">
    <source>
        <dbReference type="ARBA" id="ARBA00013507"/>
    </source>
</evidence>
<dbReference type="EMBL" id="PGCJ01000781">
    <property type="protein sequence ID" value="PLW21668.1"/>
    <property type="molecule type" value="Genomic_DNA"/>
</dbReference>
<dbReference type="OrthoDB" id="542917at2759"/>
<evidence type="ECO:0000256" key="2">
    <source>
        <dbReference type="ARBA" id="ARBA00004299"/>
    </source>
</evidence>
<feature type="compositionally biased region" description="Polar residues" evidence="14">
    <location>
        <begin position="659"/>
        <end position="668"/>
    </location>
</feature>
<keyword evidence="9" id="KW-0256">Endoplasmic reticulum</keyword>
<evidence type="ECO:0000256" key="1">
    <source>
        <dbReference type="ARBA" id="ARBA00004240"/>
    </source>
</evidence>
<feature type="compositionally biased region" description="Polar residues" evidence="14">
    <location>
        <begin position="1398"/>
        <end position="1444"/>
    </location>
</feature>
<feature type="compositionally biased region" description="Low complexity" evidence="14">
    <location>
        <begin position="1216"/>
        <end position="1239"/>
    </location>
</feature>
<keyword evidence="6" id="KW-0813">Transport</keyword>
<feature type="repeat" description="WD" evidence="13">
    <location>
        <begin position="226"/>
        <end position="262"/>
    </location>
</feature>
<organism evidence="15 16">
    <name type="scientific">Puccinia coronata f. sp. avenae</name>
    <dbReference type="NCBI Taxonomy" id="200324"/>
    <lineage>
        <taxon>Eukaryota</taxon>
        <taxon>Fungi</taxon>
        <taxon>Dikarya</taxon>
        <taxon>Basidiomycota</taxon>
        <taxon>Pucciniomycotina</taxon>
        <taxon>Pucciniomycetes</taxon>
        <taxon>Pucciniales</taxon>
        <taxon>Pucciniaceae</taxon>
        <taxon>Puccinia</taxon>
    </lineage>
</organism>
<dbReference type="SMART" id="SM00320">
    <property type="entry name" value="WD40"/>
    <property type="match status" value="5"/>
</dbReference>
<accession>A0A2N5T886</accession>
<feature type="compositionally biased region" description="Polar residues" evidence="14">
    <location>
        <begin position="1456"/>
        <end position="1466"/>
    </location>
</feature>
<feature type="repeat" description="WD" evidence="13">
    <location>
        <begin position="399"/>
        <end position="441"/>
    </location>
</feature>
<comment type="caution">
    <text evidence="15">The sequence shown here is derived from an EMBL/GenBank/DDBJ whole genome shotgun (WGS) entry which is preliminary data.</text>
</comment>
<dbReference type="Pfam" id="PF00400">
    <property type="entry name" value="WD40"/>
    <property type="match status" value="2"/>
</dbReference>
<feature type="compositionally biased region" description="Low complexity" evidence="14">
    <location>
        <begin position="1384"/>
        <end position="1397"/>
    </location>
</feature>
<dbReference type="InterPro" id="IPR001680">
    <property type="entry name" value="WD40_rpt"/>
</dbReference>
<evidence type="ECO:0000313" key="16">
    <source>
        <dbReference type="Proteomes" id="UP000235388"/>
    </source>
</evidence>
<dbReference type="Gene3D" id="1.20.940.10">
    <property type="entry name" value="Functional domain of the splicing factor Prp18"/>
    <property type="match status" value="1"/>
</dbReference>
<evidence type="ECO:0000256" key="8">
    <source>
        <dbReference type="ARBA" id="ARBA00022737"/>
    </source>
</evidence>
<dbReference type="SUPFAM" id="SSF50978">
    <property type="entry name" value="WD40 repeat-like"/>
    <property type="match status" value="1"/>
</dbReference>
<evidence type="ECO:0000256" key="5">
    <source>
        <dbReference type="ARBA" id="ARBA00021236"/>
    </source>
</evidence>
<keyword evidence="11" id="KW-0653">Protein transport</keyword>
<dbReference type="GO" id="GO:0090110">
    <property type="term" value="P:COPII-coated vesicle cargo loading"/>
    <property type="evidence" value="ECO:0007669"/>
    <property type="project" value="TreeGrafter"/>
</dbReference>
<evidence type="ECO:0000256" key="11">
    <source>
        <dbReference type="ARBA" id="ARBA00022927"/>
    </source>
</evidence>
<feature type="compositionally biased region" description="Polar residues" evidence="14">
    <location>
        <begin position="1271"/>
        <end position="1281"/>
    </location>
</feature>
<dbReference type="InterPro" id="IPR040251">
    <property type="entry name" value="SEC31-like"/>
</dbReference>
<dbReference type="STRING" id="200324.A0A2N5T886"/>
<dbReference type="Gene3D" id="2.130.10.10">
    <property type="entry name" value="YVTN repeat-like/Quinoprotein amine dehydrogenase"/>
    <property type="match status" value="1"/>
</dbReference>
<feature type="region of interest" description="Disordered" evidence="14">
    <location>
        <begin position="1085"/>
        <end position="1104"/>
    </location>
</feature>
<evidence type="ECO:0000256" key="12">
    <source>
        <dbReference type="ARBA" id="ARBA00025471"/>
    </source>
</evidence>
<feature type="region of interest" description="Disordered" evidence="14">
    <location>
        <begin position="1205"/>
        <end position="1521"/>
    </location>
</feature>
<feature type="compositionally biased region" description="Basic and acidic residues" evidence="14">
    <location>
        <begin position="1505"/>
        <end position="1521"/>
    </location>
</feature>
<dbReference type="PANTHER" id="PTHR13923">
    <property type="entry name" value="SEC31-RELATED PROTEIN"/>
    <property type="match status" value="1"/>
</dbReference>
<dbReference type="GO" id="GO:0007029">
    <property type="term" value="P:endoplasmic reticulum organization"/>
    <property type="evidence" value="ECO:0007669"/>
    <property type="project" value="TreeGrafter"/>
</dbReference>
<keyword evidence="8" id="KW-0677">Repeat</keyword>
<sequence length="1623" mass="173450">MRYLELARAEQALTLFEFVLVYYVSGVGQHFVIDGRDPVRRALHADGVLVYHFGLPFFPLLTTPSSHQKHLQTIPSFPPTLPPTPAMRYTSLPRTATFAWSPGSFISSSQNPSSSASANANPDQQSELDQFNSPLLATGTASGVLDSSFSTDSKLEIWSPFTNDSADARGAVTLQSRFHRLAWGHAAGLRSRGVIAAGMENAELDVWDPIKILSGQGPEKALVSKMTNHNGPVRGLDFNPIKNNLLASGASKGEVFIWDLNNPVKPFAPPSSRSLDDVTSVNWNHIVQSVLAASSNNGYTVVWDIREANGQKGREVATLSYSGSVNQMPAYGQSQPGMMGGPHYNSQWMGPAGGRPGSVSSVVWHPENPTKLVTASDDDASPIVLVWDLRNARAPERVLSGHEKGILSLAWCKQDSDLLVSCGKDCRTICWNPSSGEIVAELPPSSNWSFQSDWCPRNPDLIATASFDGRIAINSLQSTGEESDPAAPPLNSGPAVDGSDIFGDQGILALNSAKAAVSCKQAPKWYKRPHTVAFAFGGKVVTISNPSPPNLAQQAPTDNPSTKLSPVVNIKQVVTESTLVERALKLENASQARNLQNLCEERVNRLPSTASTIELQSWKLLSTLFKTDSSDELVNLLGFSKSEVKSMVERQIEKYKPSKANNAMSRTASEMGPASAALDTSHSDNDSIPREPLVTFADTPREGLSASSEGGGEATVSSADAAPSEASVSAISDGTKLAEAESEITEPSLFGDDNANAAGQTAASVDFYNSMRSHRPPGSAGLPDHVFSRVSAAASSVGATIGSQTSSIASEVTRNNTFQIYPSEESKGDRLITRALVVGDFESAVSLCISSERWADALLLGVRGGPELLQKAQKAYFGKQTINHPYLRLYQSIVLDDLMDVVQNAELSEWQEIFVVLCTFAKKEEFSNLVEQLGQRLEYMSHPPTPTESPDQHSSSVSTAEFRKNAILCYLAAGKLEKVTSIWIEQMEEEEAALLKNVDADDHQSTFSIHAHVLQTLMEKVMVFQSAINYVDLDLAQTNDPVETATTDAKEYKLSMLYDRYCEYAELLASQGLSSTALRFVAQTPSGYTPSRTSPSSSTRERLSKSFGLASIVTDRHFPPEQKTPTTTTVPPLDKPFAEVPSTQNAYQVPYNQPGNQAAYSNSTYGQPPSMSVSGGNVDVNYSNPYGPSYGGQMPMAQNYAPVSTGTFLPPPPAPIGTSPIPSRAPSVSQLSSSSRQPSNQVGGWNDAPIVNAARKNLPPPTGPKAVITSPFPNAPQSMSPAQPYPNQFGGYGAPQTGYQQGSPGGPPPPPRGGSRTPGNATNVAPPPKFGQQPAGGVPQTPQQYGPPSHYNARSSSQDQHPSQAASYGLQGGNVAPPGPYAPPKAQQSGAGAPAQSRPVNFSTPTQAGGYQAQSVMQSPMQQTPYGSGAPPQNYSQQRGSLSGAQAAGQYGIPSPGQSMSISGTNMPPGQGPPPPSNMSKAGGFPNSNNDPQRTGAAPAAPKPEAPKSKYPSGDRSHIPEASKPIFVSLQRLMNQMKQGLPPNQKRLVDDTERRLNVLFDGLNCETVPASVIDELMDIVKAIEARNLQLALQLHVSLLTSGIKSDELTTYMPAIKMLITKLQ</sequence>
<dbReference type="GO" id="GO:0005198">
    <property type="term" value="F:structural molecule activity"/>
    <property type="evidence" value="ECO:0007669"/>
    <property type="project" value="TreeGrafter"/>
</dbReference>
<dbReference type="GO" id="GO:0070971">
    <property type="term" value="C:endoplasmic reticulum exit site"/>
    <property type="evidence" value="ECO:0007669"/>
    <property type="project" value="TreeGrafter"/>
</dbReference>
<feature type="compositionally biased region" description="Low complexity" evidence="14">
    <location>
        <begin position="1085"/>
        <end position="1098"/>
    </location>
</feature>
<evidence type="ECO:0000256" key="13">
    <source>
        <dbReference type="PROSITE-ProRule" id="PRU00221"/>
    </source>
</evidence>
<reference evidence="15 16" key="1">
    <citation type="submission" date="2017-11" db="EMBL/GenBank/DDBJ databases">
        <title>De novo assembly and phasing of dikaryotic genomes from two isolates of Puccinia coronata f. sp. avenae, the causal agent of oat crown rust.</title>
        <authorList>
            <person name="Miller M.E."/>
            <person name="Zhang Y."/>
            <person name="Omidvar V."/>
            <person name="Sperschneider J."/>
            <person name="Schwessinger B."/>
            <person name="Raley C."/>
            <person name="Palmer J.M."/>
            <person name="Garnica D."/>
            <person name="Upadhyaya N."/>
            <person name="Rathjen J."/>
            <person name="Taylor J.M."/>
            <person name="Park R.F."/>
            <person name="Dodds P.N."/>
            <person name="Hirsch C.D."/>
            <person name="Kianian S.F."/>
            <person name="Figueroa M."/>
        </authorList>
    </citation>
    <scope>NUCLEOTIDE SEQUENCE [LARGE SCALE GENOMIC DNA]</scope>
    <source>
        <strain evidence="15">12NC29</strain>
    </source>
</reference>
<gene>
    <name evidence="15" type="ORF">PCANC_03172</name>
</gene>
<evidence type="ECO:0000256" key="3">
    <source>
        <dbReference type="ARBA" id="ARBA00009358"/>
    </source>
</evidence>
<feature type="compositionally biased region" description="Polar residues" evidence="14">
    <location>
        <begin position="1340"/>
        <end position="1366"/>
    </location>
</feature>
<dbReference type="GO" id="GO:0015031">
    <property type="term" value="P:protein transport"/>
    <property type="evidence" value="ECO:0007669"/>
    <property type="project" value="UniProtKB-KW"/>
</dbReference>